<dbReference type="Gene3D" id="3.40.50.720">
    <property type="entry name" value="NAD(P)-binding Rossmann-like Domain"/>
    <property type="match status" value="1"/>
</dbReference>
<evidence type="ECO:0000259" key="13">
    <source>
        <dbReference type="Pfam" id="PF00763"/>
    </source>
</evidence>
<dbReference type="EC" id="3.5.4.9" evidence="12"/>
<dbReference type="GO" id="GO:0004477">
    <property type="term" value="F:methenyltetrahydrofolate cyclohydrolase activity"/>
    <property type="evidence" value="ECO:0007669"/>
    <property type="project" value="UniProtKB-UniRule"/>
</dbReference>
<dbReference type="InterPro" id="IPR036291">
    <property type="entry name" value="NAD(P)-bd_dom_sf"/>
</dbReference>
<name>A0A916VJ08_9LACO</name>
<keyword evidence="8 12" id="KW-0560">Oxidoreductase</keyword>
<dbReference type="EMBL" id="BMAY01000003">
    <property type="protein sequence ID" value="GFZ26759.1"/>
    <property type="molecule type" value="Genomic_DNA"/>
</dbReference>
<dbReference type="PROSITE" id="PS00767">
    <property type="entry name" value="THF_DHG_CYH_2"/>
    <property type="match status" value="1"/>
</dbReference>
<evidence type="ECO:0000256" key="2">
    <source>
        <dbReference type="ARBA" id="ARBA00011738"/>
    </source>
</evidence>
<dbReference type="EC" id="1.5.1.5" evidence="12"/>
<dbReference type="GO" id="GO:0000105">
    <property type="term" value="P:L-histidine biosynthetic process"/>
    <property type="evidence" value="ECO:0007669"/>
    <property type="project" value="UniProtKB-KW"/>
</dbReference>
<evidence type="ECO:0000256" key="4">
    <source>
        <dbReference type="ARBA" id="ARBA00022605"/>
    </source>
</evidence>
<dbReference type="Gene3D" id="3.40.50.10860">
    <property type="entry name" value="Leucine Dehydrogenase, chain A, domain 1"/>
    <property type="match status" value="1"/>
</dbReference>
<dbReference type="Pfam" id="PF02882">
    <property type="entry name" value="THF_DHG_CYH_C"/>
    <property type="match status" value="1"/>
</dbReference>
<dbReference type="CDD" id="cd01080">
    <property type="entry name" value="NAD_bind_m-THF_DH_Cyclohyd"/>
    <property type="match status" value="1"/>
</dbReference>
<evidence type="ECO:0000256" key="9">
    <source>
        <dbReference type="ARBA" id="ARBA00023102"/>
    </source>
</evidence>
<dbReference type="GO" id="GO:0006164">
    <property type="term" value="P:purine nucleotide biosynthetic process"/>
    <property type="evidence" value="ECO:0007669"/>
    <property type="project" value="UniProtKB-KW"/>
</dbReference>
<comment type="catalytic activity">
    <reaction evidence="12">
        <text>(6R)-5,10-methenyltetrahydrofolate + H2O = (6R)-10-formyltetrahydrofolate + H(+)</text>
        <dbReference type="Rhea" id="RHEA:23700"/>
        <dbReference type="ChEBI" id="CHEBI:15377"/>
        <dbReference type="ChEBI" id="CHEBI:15378"/>
        <dbReference type="ChEBI" id="CHEBI:57455"/>
        <dbReference type="ChEBI" id="CHEBI:195366"/>
        <dbReference type="EC" id="3.5.4.9"/>
    </reaction>
</comment>
<reference evidence="15" key="1">
    <citation type="submission" date="2020-08" db="EMBL/GenBank/DDBJ databases">
        <title>Taxonomic study for Lactobacillus species isolated from hardwood bark.</title>
        <authorList>
            <person name="Tohno M."/>
            <person name="Tanizawa Y."/>
        </authorList>
    </citation>
    <scope>NUCLEOTIDE SEQUENCE</scope>
    <source>
        <strain evidence="15">B40</strain>
    </source>
</reference>
<dbReference type="InterPro" id="IPR046346">
    <property type="entry name" value="Aminoacid_DH-like_N_sf"/>
</dbReference>
<evidence type="ECO:0000256" key="7">
    <source>
        <dbReference type="ARBA" id="ARBA00022857"/>
    </source>
</evidence>
<keyword evidence="5 12" id="KW-0658">Purine biosynthesis</keyword>
<keyword evidence="3 12" id="KW-0554">One-carbon metabolism</keyword>
<accession>A0A916VJ08</accession>
<dbReference type="InterPro" id="IPR000672">
    <property type="entry name" value="THF_DH/CycHdrlase"/>
</dbReference>
<dbReference type="AlphaFoldDB" id="A0A916VJ08"/>
<feature type="binding site" evidence="12">
    <location>
        <position position="230"/>
    </location>
    <ligand>
        <name>NADP(+)</name>
        <dbReference type="ChEBI" id="CHEBI:58349"/>
    </ligand>
</feature>
<comment type="pathway">
    <text evidence="1 12">One-carbon metabolism; tetrahydrofolate interconversion.</text>
</comment>
<feature type="domain" description="Tetrahydrofolate dehydrogenase/cyclohydrolase catalytic" evidence="13">
    <location>
        <begin position="5"/>
        <end position="119"/>
    </location>
</feature>
<feature type="domain" description="Tetrahydrofolate dehydrogenase/cyclohydrolase NAD(P)-binding" evidence="14">
    <location>
        <begin position="138"/>
        <end position="279"/>
    </location>
</feature>
<evidence type="ECO:0000259" key="14">
    <source>
        <dbReference type="Pfam" id="PF02882"/>
    </source>
</evidence>
<dbReference type="PRINTS" id="PR00085">
    <property type="entry name" value="THFDHDRGNASE"/>
</dbReference>
<keyword evidence="10 12" id="KW-0486">Methionine biosynthesis</keyword>
<evidence type="ECO:0000256" key="12">
    <source>
        <dbReference type="HAMAP-Rule" id="MF_01576"/>
    </source>
</evidence>
<evidence type="ECO:0000256" key="10">
    <source>
        <dbReference type="ARBA" id="ARBA00023167"/>
    </source>
</evidence>
<dbReference type="GO" id="GO:0005829">
    <property type="term" value="C:cytosol"/>
    <property type="evidence" value="ECO:0007669"/>
    <property type="project" value="TreeGrafter"/>
</dbReference>
<protein>
    <recommendedName>
        <fullName evidence="12">Bifunctional protein FolD</fullName>
    </recommendedName>
    <domain>
        <recommendedName>
            <fullName evidence="12">Methylenetetrahydrofolate dehydrogenase</fullName>
            <ecNumber evidence="12">1.5.1.5</ecNumber>
        </recommendedName>
    </domain>
    <domain>
        <recommendedName>
            <fullName evidence="12">Methenyltetrahydrofolate cyclohydrolase</fullName>
            <ecNumber evidence="12">3.5.4.9</ecNumber>
        </recommendedName>
    </domain>
</protein>
<evidence type="ECO:0000256" key="3">
    <source>
        <dbReference type="ARBA" id="ARBA00022563"/>
    </source>
</evidence>
<dbReference type="InterPro" id="IPR020630">
    <property type="entry name" value="THF_DH/CycHdrlase_cat_dom"/>
</dbReference>
<dbReference type="RefSeq" id="WP_212780448.1">
    <property type="nucleotide sequence ID" value="NZ_BMAY01000003.1"/>
</dbReference>
<evidence type="ECO:0000313" key="15">
    <source>
        <dbReference type="EMBL" id="GFZ26759.1"/>
    </source>
</evidence>
<evidence type="ECO:0000256" key="6">
    <source>
        <dbReference type="ARBA" id="ARBA00022801"/>
    </source>
</evidence>
<dbReference type="PANTHER" id="PTHR48099">
    <property type="entry name" value="C-1-TETRAHYDROFOLATE SYNTHASE, CYTOPLASMIC-RELATED"/>
    <property type="match status" value="1"/>
</dbReference>
<evidence type="ECO:0000313" key="16">
    <source>
        <dbReference type="Proteomes" id="UP000677218"/>
    </source>
</evidence>
<keyword evidence="16" id="KW-1185">Reference proteome</keyword>
<evidence type="ECO:0000256" key="11">
    <source>
        <dbReference type="ARBA" id="ARBA00023268"/>
    </source>
</evidence>
<comment type="catalytic activity">
    <reaction evidence="12">
        <text>(6R)-5,10-methylene-5,6,7,8-tetrahydrofolate + NADP(+) = (6R)-5,10-methenyltetrahydrofolate + NADPH</text>
        <dbReference type="Rhea" id="RHEA:22812"/>
        <dbReference type="ChEBI" id="CHEBI:15636"/>
        <dbReference type="ChEBI" id="CHEBI:57455"/>
        <dbReference type="ChEBI" id="CHEBI:57783"/>
        <dbReference type="ChEBI" id="CHEBI:58349"/>
        <dbReference type="EC" id="1.5.1.5"/>
    </reaction>
</comment>
<evidence type="ECO:0000256" key="5">
    <source>
        <dbReference type="ARBA" id="ARBA00022755"/>
    </source>
</evidence>
<dbReference type="Proteomes" id="UP000677218">
    <property type="component" value="Unassembled WGS sequence"/>
</dbReference>
<comment type="similarity">
    <text evidence="12">Belongs to the tetrahydrofolate dehydrogenase/cyclohydrolase family.</text>
</comment>
<dbReference type="GO" id="GO:0009086">
    <property type="term" value="P:methionine biosynthetic process"/>
    <property type="evidence" value="ECO:0007669"/>
    <property type="project" value="UniProtKB-KW"/>
</dbReference>
<dbReference type="GO" id="GO:0004488">
    <property type="term" value="F:methylenetetrahydrofolate dehydrogenase (NADP+) activity"/>
    <property type="evidence" value="ECO:0007669"/>
    <property type="project" value="UniProtKB-UniRule"/>
</dbReference>
<proteinExistence type="inferred from homology"/>
<dbReference type="FunFam" id="3.40.50.720:FF:000094">
    <property type="entry name" value="Bifunctional protein FolD"/>
    <property type="match status" value="1"/>
</dbReference>
<dbReference type="HAMAP" id="MF_01576">
    <property type="entry name" value="THF_DHG_CYH"/>
    <property type="match status" value="1"/>
</dbReference>
<dbReference type="GO" id="GO:0035999">
    <property type="term" value="P:tetrahydrofolate interconversion"/>
    <property type="evidence" value="ECO:0007669"/>
    <property type="project" value="UniProtKB-UniRule"/>
</dbReference>
<sequence>MTELLNGKEFAKFHGQHLQAEIDQLKEKGIFPHFCVINIGDDPASAVYVRTKKRKAEKLGIQQDIFQLPSSTTEAEVFALIDRLNQDPEINGIMVQLPMPKHLDPEKVLDRIDPEKDVDGLTSTNVGRLWQGSHFVEPATAAGIIALLKHYGVELTGKNCVIIGRSNIVGKPLAALMLEENATVSILHSKTQNLARLTKTADILVSAVGQAGFVTKDMIKPGAVVIDVGINRVDGKLVGDVAFDEVSPLVKMITPVPGGIGPITVEFLMEGVIKLTRRQYGR</sequence>
<dbReference type="Pfam" id="PF00763">
    <property type="entry name" value="THF_DHG_CYH"/>
    <property type="match status" value="1"/>
</dbReference>
<comment type="function">
    <text evidence="12">Catalyzes the oxidation of 5,10-methylenetetrahydrofolate to 5,10-methenyltetrahydrofolate and then the hydrolysis of 5,10-methenyltetrahydrofolate to 10-formyltetrahydrofolate.</text>
</comment>
<comment type="subunit">
    <text evidence="2 12">Homodimer.</text>
</comment>
<keyword evidence="4 12" id="KW-0028">Amino-acid biosynthesis</keyword>
<comment type="caution">
    <text evidence="12">Lacks conserved residue(s) required for the propagation of feature annotation.</text>
</comment>
<evidence type="ECO:0000256" key="1">
    <source>
        <dbReference type="ARBA" id="ARBA00004777"/>
    </source>
</evidence>
<organism evidence="15 16">
    <name type="scientific">Lactobacillus corticis</name>
    <dbReference type="NCBI Taxonomy" id="2201249"/>
    <lineage>
        <taxon>Bacteria</taxon>
        <taxon>Bacillati</taxon>
        <taxon>Bacillota</taxon>
        <taxon>Bacilli</taxon>
        <taxon>Lactobacillales</taxon>
        <taxon>Lactobacillaceae</taxon>
        <taxon>Lactobacillus</taxon>
    </lineage>
</organism>
<feature type="binding site" evidence="12">
    <location>
        <begin position="164"/>
        <end position="166"/>
    </location>
    <ligand>
        <name>NADP(+)</name>
        <dbReference type="ChEBI" id="CHEBI:58349"/>
    </ligand>
</feature>
<evidence type="ECO:0000256" key="8">
    <source>
        <dbReference type="ARBA" id="ARBA00023002"/>
    </source>
</evidence>
<dbReference type="FunFam" id="3.40.50.10860:FF:000005">
    <property type="entry name" value="C-1-tetrahydrofolate synthase, cytoplasmic, putative"/>
    <property type="match status" value="1"/>
</dbReference>
<dbReference type="SUPFAM" id="SSF53223">
    <property type="entry name" value="Aminoacid dehydrogenase-like, N-terminal domain"/>
    <property type="match status" value="1"/>
</dbReference>
<comment type="caution">
    <text evidence="15">The sequence shown here is derived from an EMBL/GenBank/DDBJ whole genome shotgun (WGS) entry which is preliminary data.</text>
</comment>
<keyword evidence="11 12" id="KW-0511">Multifunctional enzyme</keyword>
<dbReference type="PANTHER" id="PTHR48099:SF5">
    <property type="entry name" value="C-1-TETRAHYDROFOLATE SYNTHASE, CYTOPLASMIC"/>
    <property type="match status" value="1"/>
</dbReference>
<gene>
    <name evidence="12 15" type="primary">folD</name>
    <name evidence="15" type="ORF">LCB40_06390</name>
</gene>
<dbReference type="InterPro" id="IPR020867">
    <property type="entry name" value="THF_DH/CycHdrlase_CS"/>
</dbReference>
<dbReference type="SUPFAM" id="SSF51735">
    <property type="entry name" value="NAD(P)-binding Rossmann-fold domains"/>
    <property type="match status" value="1"/>
</dbReference>
<keyword evidence="7 12" id="KW-0521">NADP</keyword>
<dbReference type="InterPro" id="IPR020631">
    <property type="entry name" value="THF_DH/CycHdrlase_NAD-bd_dom"/>
</dbReference>
<keyword evidence="9 12" id="KW-0368">Histidine biosynthesis</keyword>
<keyword evidence="6 12" id="KW-0378">Hydrolase</keyword>